<dbReference type="AlphaFoldDB" id="S8D1N9"/>
<keyword evidence="2" id="KW-1185">Reference proteome</keyword>
<proteinExistence type="predicted"/>
<dbReference type="EMBL" id="AUSU01001333">
    <property type="protein sequence ID" value="EPS71256.1"/>
    <property type="molecule type" value="Genomic_DNA"/>
</dbReference>
<reference evidence="1 2" key="1">
    <citation type="journal article" date="2013" name="BMC Genomics">
        <title>The miniature genome of a carnivorous plant Genlisea aurea contains a low number of genes and short non-coding sequences.</title>
        <authorList>
            <person name="Leushkin E.V."/>
            <person name="Sutormin R.A."/>
            <person name="Nabieva E.R."/>
            <person name="Penin A.A."/>
            <person name="Kondrashov A.S."/>
            <person name="Logacheva M.D."/>
        </authorList>
    </citation>
    <scope>NUCLEOTIDE SEQUENCE [LARGE SCALE GENOMIC DNA]</scope>
</reference>
<accession>S8D1N9</accession>
<sequence length="50" mass="5580">PVPTPPISMAGIETKCRGREANLAFLKCKKKKKKNDPNLDKGRQVTRCVL</sequence>
<feature type="non-terminal residue" evidence="1">
    <location>
        <position position="50"/>
    </location>
</feature>
<comment type="caution">
    <text evidence="1">The sequence shown here is derived from an EMBL/GenBank/DDBJ whole genome shotgun (WGS) entry which is preliminary data.</text>
</comment>
<gene>
    <name evidence="1" type="ORF">M569_03510</name>
</gene>
<name>S8D1N9_9LAMI</name>
<feature type="non-terminal residue" evidence="1">
    <location>
        <position position="1"/>
    </location>
</feature>
<evidence type="ECO:0000313" key="2">
    <source>
        <dbReference type="Proteomes" id="UP000015453"/>
    </source>
</evidence>
<organism evidence="1 2">
    <name type="scientific">Genlisea aurea</name>
    <dbReference type="NCBI Taxonomy" id="192259"/>
    <lineage>
        <taxon>Eukaryota</taxon>
        <taxon>Viridiplantae</taxon>
        <taxon>Streptophyta</taxon>
        <taxon>Embryophyta</taxon>
        <taxon>Tracheophyta</taxon>
        <taxon>Spermatophyta</taxon>
        <taxon>Magnoliopsida</taxon>
        <taxon>eudicotyledons</taxon>
        <taxon>Gunneridae</taxon>
        <taxon>Pentapetalae</taxon>
        <taxon>asterids</taxon>
        <taxon>lamiids</taxon>
        <taxon>Lamiales</taxon>
        <taxon>Lentibulariaceae</taxon>
        <taxon>Genlisea</taxon>
    </lineage>
</organism>
<evidence type="ECO:0000313" key="1">
    <source>
        <dbReference type="EMBL" id="EPS71256.1"/>
    </source>
</evidence>
<protein>
    <submittedName>
        <fullName evidence="1">Uncharacterized protein</fullName>
    </submittedName>
</protein>
<dbReference type="Proteomes" id="UP000015453">
    <property type="component" value="Unassembled WGS sequence"/>
</dbReference>